<dbReference type="SMART" id="SM00857">
    <property type="entry name" value="Resolvase"/>
    <property type="match status" value="1"/>
</dbReference>
<dbReference type="Pfam" id="PF00239">
    <property type="entry name" value="Resolvase"/>
    <property type="match status" value="1"/>
</dbReference>
<dbReference type="InterPro" id="IPR050639">
    <property type="entry name" value="SSR_resolvase"/>
</dbReference>
<dbReference type="PANTHER" id="PTHR30461:SF23">
    <property type="entry name" value="DNA RECOMBINASE-RELATED"/>
    <property type="match status" value="1"/>
</dbReference>
<dbReference type="Pfam" id="PF13408">
    <property type="entry name" value="Zn_ribbon_recom"/>
    <property type="match status" value="1"/>
</dbReference>
<dbReference type="SUPFAM" id="SSF53041">
    <property type="entry name" value="Resolvase-like"/>
    <property type="match status" value="1"/>
</dbReference>
<dbReference type="STRING" id="391626.OAN307_c31540"/>
<dbReference type="PROSITE" id="PS51737">
    <property type="entry name" value="RECOMBINASE_DNA_BIND"/>
    <property type="match status" value="1"/>
</dbReference>
<evidence type="ECO:0000313" key="3">
    <source>
        <dbReference type="EMBL" id="AGI68688.1"/>
    </source>
</evidence>
<dbReference type="InterPro" id="IPR025827">
    <property type="entry name" value="Zn_ribbon_recom_dom"/>
</dbReference>
<dbReference type="Pfam" id="PF07508">
    <property type="entry name" value="Recombinase"/>
    <property type="match status" value="1"/>
</dbReference>
<protein>
    <submittedName>
        <fullName evidence="3">Putative resolvase</fullName>
    </submittedName>
</protein>
<dbReference type="PROSITE" id="PS51736">
    <property type="entry name" value="RECOMBINASES_3"/>
    <property type="match status" value="1"/>
</dbReference>
<dbReference type="InterPro" id="IPR006119">
    <property type="entry name" value="Resolv_N"/>
</dbReference>
<evidence type="ECO:0000259" key="2">
    <source>
        <dbReference type="PROSITE" id="PS51737"/>
    </source>
</evidence>
<organism evidence="3 4">
    <name type="scientific">Octadecabacter antarcticus 307</name>
    <dbReference type="NCBI Taxonomy" id="391626"/>
    <lineage>
        <taxon>Bacteria</taxon>
        <taxon>Pseudomonadati</taxon>
        <taxon>Pseudomonadota</taxon>
        <taxon>Alphaproteobacteria</taxon>
        <taxon>Rhodobacterales</taxon>
        <taxon>Roseobacteraceae</taxon>
        <taxon>Octadecabacter</taxon>
    </lineage>
</organism>
<dbReference type="PANTHER" id="PTHR30461">
    <property type="entry name" value="DNA-INVERTASE FROM LAMBDOID PROPHAGE"/>
    <property type="match status" value="1"/>
</dbReference>
<dbReference type="InterPro" id="IPR036162">
    <property type="entry name" value="Resolvase-like_N_sf"/>
</dbReference>
<dbReference type="CDD" id="cd00338">
    <property type="entry name" value="Ser_Recombinase"/>
    <property type="match status" value="1"/>
</dbReference>
<name>M9RA56_9RHOB</name>
<dbReference type="RefSeq" id="WP_015500669.1">
    <property type="nucleotide sequence ID" value="NC_020911.1"/>
</dbReference>
<dbReference type="OrthoDB" id="7277848at2"/>
<dbReference type="InterPro" id="IPR038109">
    <property type="entry name" value="DNA_bind_recomb_sf"/>
</dbReference>
<dbReference type="eggNOG" id="COG1961">
    <property type="taxonomic scope" value="Bacteria"/>
</dbReference>
<dbReference type="Proteomes" id="UP000005307">
    <property type="component" value="Chromosome"/>
</dbReference>
<accession>M9RA56</accession>
<gene>
    <name evidence="3" type="ORF">OAN307_c31540</name>
</gene>
<dbReference type="EMBL" id="CP003740">
    <property type="protein sequence ID" value="AGI68688.1"/>
    <property type="molecule type" value="Genomic_DNA"/>
</dbReference>
<sequence>MTTCFGYTRVSTAKQGEGVSLEVQKEEIARYAEKHGLTISRWFEEKETAAKSGRPIFDAIIRDLSNHKADGLIVHKIDRSARNFRDWAKIGELSDQGVVIHFVTESLDFQSRGGRLTADIQAVIASDYIRNLREEAKKGLRGRLKQGLYPFRAPIGYLDQGRGKAKIPDPSKAPLIQEMFELYRMGNHGIRSLHAEMSTRGLRNHSGGVLSRHGIETILSNPFYTGMIRIKCTGDTYDGIHEPLISTSLFQRVQDMKAGKCGKKTTRHMHTYRGLFKCGLCLFAMIAERQKGNVYYRCHTLDCPTKGIREEVIEQAAFSEFERSNICPKSFAELVNELEAWKVGRQDQHDEAASLKMQLGKLEVRLDNLMNALIEGLIDNEAYSRKKAGLNFDIRRIKESQKDSAGKEAEYIYLKKFLELVKNLAPLYQTANPEEKRMFVRLATSNRTVASKSVCFEPSNWLGAGHSILAAPVGAPCRPTSRTLTATQIRQLDDLSETLREPTIKDLVAQLSDIMLRHTGSVKGCELVMPCSRSQSYTP</sequence>
<feature type="domain" description="Recombinase" evidence="2">
    <location>
        <begin position="154"/>
        <end position="265"/>
    </location>
</feature>
<dbReference type="InterPro" id="IPR011109">
    <property type="entry name" value="DNA_bind_recombinase_dom"/>
</dbReference>
<dbReference type="AlphaFoldDB" id="M9RA56"/>
<dbReference type="Gene3D" id="3.90.1750.20">
    <property type="entry name" value="Putative Large Serine Recombinase, Chain B, Domain 2"/>
    <property type="match status" value="1"/>
</dbReference>
<proteinExistence type="predicted"/>
<dbReference type="GO" id="GO:0000150">
    <property type="term" value="F:DNA strand exchange activity"/>
    <property type="evidence" value="ECO:0007669"/>
    <property type="project" value="InterPro"/>
</dbReference>
<evidence type="ECO:0000313" key="4">
    <source>
        <dbReference type="Proteomes" id="UP000005307"/>
    </source>
</evidence>
<evidence type="ECO:0000259" key="1">
    <source>
        <dbReference type="PROSITE" id="PS51736"/>
    </source>
</evidence>
<feature type="domain" description="Resolvase/invertase-type recombinase catalytic" evidence="1">
    <location>
        <begin position="3"/>
        <end position="147"/>
    </location>
</feature>
<keyword evidence="4" id="KW-1185">Reference proteome</keyword>
<dbReference type="Gene3D" id="3.40.50.1390">
    <property type="entry name" value="Resolvase, N-terminal catalytic domain"/>
    <property type="match status" value="1"/>
</dbReference>
<dbReference type="KEGG" id="oat:OAN307_c31540"/>
<reference evidence="3 4" key="1">
    <citation type="journal article" date="2013" name="PLoS ONE">
        <title>Poles Apart: Arctic and Antarctic Octadecabacter strains Share High Genome Plasticity and a New Type of Xanthorhodopsin.</title>
        <authorList>
            <person name="Vollmers J."/>
            <person name="Voget S."/>
            <person name="Dietrich S."/>
            <person name="Gollnow K."/>
            <person name="Smits M."/>
            <person name="Meyer K."/>
            <person name="Brinkhoff T."/>
            <person name="Simon M."/>
            <person name="Daniel R."/>
        </authorList>
    </citation>
    <scope>NUCLEOTIDE SEQUENCE [LARGE SCALE GENOMIC DNA]</scope>
    <source>
        <strain evidence="3 4">307</strain>
    </source>
</reference>
<dbReference type="GO" id="GO:0003677">
    <property type="term" value="F:DNA binding"/>
    <property type="evidence" value="ECO:0007669"/>
    <property type="project" value="InterPro"/>
</dbReference>
<dbReference type="HOGENOM" id="CLU_010686_18_17_5"/>